<dbReference type="Gene3D" id="3.40.50.2300">
    <property type="match status" value="1"/>
</dbReference>
<dbReference type="SUPFAM" id="SSF52172">
    <property type="entry name" value="CheY-like"/>
    <property type="match status" value="1"/>
</dbReference>
<dbReference type="AlphaFoldDB" id="A0A5J4KWM1"/>
<evidence type="ECO:0000259" key="3">
    <source>
        <dbReference type="PROSITE" id="PS50110"/>
    </source>
</evidence>
<dbReference type="RefSeq" id="WP_151758265.1">
    <property type="nucleotide sequence ID" value="NZ_BKZW01000002.1"/>
</dbReference>
<dbReference type="Pfam" id="PF00072">
    <property type="entry name" value="Response_reg"/>
    <property type="match status" value="1"/>
</dbReference>
<dbReference type="GO" id="GO:0000160">
    <property type="term" value="P:phosphorelay signal transduction system"/>
    <property type="evidence" value="ECO:0007669"/>
    <property type="project" value="InterPro"/>
</dbReference>
<dbReference type="Proteomes" id="UP000326912">
    <property type="component" value="Unassembled WGS sequence"/>
</dbReference>
<accession>A0A5J4KWM1</accession>
<dbReference type="PANTHER" id="PTHR44591">
    <property type="entry name" value="STRESS RESPONSE REGULATOR PROTEIN 1"/>
    <property type="match status" value="1"/>
</dbReference>
<keyword evidence="1 2" id="KW-0597">Phosphoprotein</keyword>
<evidence type="ECO:0000256" key="2">
    <source>
        <dbReference type="PROSITE-ProRule" id="PRU00169"/>
    </source>
</evidence>
<keyword evidence="5" id="KW-1185">Reference proteome</keyword>
<dbReference type="InterPro" id="IPR001789">
    <property type="entry name" value="Sig_transdc_resp-reg_receiver"/>
</dbReference>
<name>A0A5J4KWM1_9CHLR</name>
<evidence type="ECO:0000313" key="4">
    <source>
        <dbReference type="EMBL" id="GER90529.1"/>
    </source>
</evidence>
<dbReference type="PANTHER" id="PTHR44591:SF3">
    <property type="entry name" value="RESPONSE REGULATORY DOMAIN-CONTAINING PROTEIN"/>
    <property type="match status" value="1"/>
</dbReference>
<sequence>MSYKKRIFVADDDPGILDALTLILEEFDYEVETTNDGAKVHDIQPDRFDLLLLDIWMSGWNGRDICMALKSQPATKNLPIILISANKDTEKIAREAGADDFIGKPFELDELVAKIEKYM</sequence>
<protein>
    <recommendedName>
        <fullName evidence="3">Response regulatory domain-containing protein</fullName>
    </recommendedName>
</protein>
<organism evidence="4 5">
    <name type="scientific">Dictyobacter vulcani</name>
    <dbReference type="NCBI Taxonomy" id="2607529"/>
    <lineage>
        <taxon>Bacteria</taxon>
        <taxon>Bacillati</taxon>
        <taxon>Chloroflexota</taxon>
        <taxon>Ktedonobacteria</taxon>
        <taxon>Ktedonobacterales</taxon>
        <taxon>Dictyobacteraceae</taxon>
        <taxon>Dictyobacter</taxon>
    </lineage>
</organism>
<feature type="modified residue" description="4-aspartylphosphate" evidence="2">
    <location>
        <position position="54"/>
    </location>
</feature>
<dbReference type="PROSITE" id="PS50110">
    <property type="entry name" value="RESPONSE_REGULATORY"/>
    <property type="match status" value="1"/>
</dbReference>
<evidence type="ECO:0000256" key="1">
    <source>
        <dbReference type="ARBA" id="ARBA00022553"/>
    </source>
</evidence>
<dbReference type="EMBL" id="BKZW01000002">
    <property type="protein sequence ID" value="GER90529.1"/>
    <property type="molecule type" value="Genomic_DNA"/>
</dbReference>
<dbReference type="InterPro" id="IPR050595">
    <property type="entry name" value="Bact_response_regulator"/>
</dbReference>
<reference evidence="4 5" key="1">
    <citation type="submission" date="2019-10" db="EMBL/GenBank/DDBJ databases">
        <title>Dictyobacter vulcani sp. nov., within the class Ktedonobacteria, isolated from soil of volcanic Mt. Zao.</title>
        <authorList>
            <person name="Zheng Y."/>
            <person name="Wang C.M."/>
            <person name="Sakai Y."/>
            <person name="Abe K."/>
            <person name="Yokota A."/>
            <person name="Yabe S."/>
        </authorList>
    </citation>
    <scope>NUCLEOTIDE SEQUENCE [LARGE SCALE GENOMIC DNA]</scope>
    <source>
        <strain evidence="4 5">W12</strain>
    </source>
</reference>
<proteinExistence type="predicted"/>
<comment type="caution">
    <text evidence="4">The sequence shown here is derived from an EMBL/GenBank/DDBJ whole genome shotgun (WGS) entry which is preliminary data.</text>
</comment>
<dbReference type="SMART" id="SM00448">
    <property type="entry name" value="REC"/>
    <property type="match status" value="1"/>
</dbReference>
<dbReference type="InterPro" id="IPR011006">
    <property type="entry name" value="CheY-like_superfamily"/>
</dbReference>
<feature type="domain" description="Response regulatory" evidence="3">
    <location>
        <begin position="6"/>
        <end position="119"/>
    </location>
</feature>
<gene>
    <name evidence="4" type="ORF">KDW_46910</name>
</gene>
<evidence type="ECO:0000313" key="5">
    <source>
        <dbReference type="Proteomes" id="UP000326912"/>
    </source>
</evidence>